<gene>
    <name evidence="3" type="ORF">QU481_13025</name>
</gene>
<comment type="caution">
    <text evidence="3">The sequence shown here is derived from an EMBL/GenBank/DDBJ whole genome shotgun (WGS) entry which is preliminary data.</text>
</comment>
<organism evidence="3 4">
    <name type="scientific">Crenobacter oryzisoli</name>
    <dbReference type="NCBI Taxonomy" id="3056844"/>
    <lineage>
        <taxon>Bacteria</taxon>
        <taxon>Pseudomonadati</taxon>
        <taxon>Pseudomonadota</taxon>
        <taxon>Betaproteobacteria</taxon>
        <taxon>Neisseriales</taxon>
        <taxon>Neisseriaceae</taxon>
        <taxon>Crenobacter</taxon>
    </lineage>
</organism>
<evidence type="ECO:0000313" key="4">
    <source>
        <dbReference type="Proteomes" id="UP001168540"/>
    </source>
</evidence>
<accession>A0ABT7XPT8</accession>
<dbReference type="RefSeq" id="WP_289830451.1">
    <property type="nucleotide sequence ID" value="NZ_JAUEDK010000022.1"/>
</dbReference>
<keyword evidence="1" id="KW-1133">Transmembrane helix</keyword>
<dbReference type="Pfam" id="PF12158">
    <property type="entry name" value="DUF3592"/>
    <property type="match status" value="1"/>
</dbReference>
<reference evidence="3" key="1">
    <citation type="submission" date="2023-06" db="EMBL/GenBank/DDBJ databases">
        <authorList>
            <person name="Zhang S."/>
        </authorList>
    </citation>
    <scope>NUCLEOTIDE SEQUENCE</scope>
    <source>
        <strain evidence="3">SG2303</strain>
    </source>
</reference>
<dbReference type="EMBL" id="JAUEDK010000022">
    <property type="protein sequence ID" value="MDN0075809.1"/>
    <property type="molecule type" value="Genomic_DNA"/>
</dbReference>
<keyword evidence="1" id="KW-0472">Membrane</keyword>
<evidence type="ECO:0000313" key="3">
    <source>
        <dbReference type="EMBL" id="MDN0075809.1"/>
    </source>
</evidence>
<proteinExistence type="predicted"/>
<dbReference type="Proteomes" id="UP001168540">
    <property type="component" value="Unassembled WGS sequence"/>
</dbReference>
<feature type="transmembrane region" description="Helical" evidence="1">
    <location>
        <begin position="130"/>
        <end position="151"/>
    </location>
</feature>
<evidence type="ECO:0000259" key="2">
    <source>
        <dbReference type="Pfam" id="PF12158"/>
    </source>
</evidence>
<keyword evidence="4" id="KW-1185">Reference proteome</keyword>
<protein>
    <submittedName>
        <fullName evidence="3">DUF3592 domain-containing protein</fullName>
    </submittedName>
</protein>
<evidence type="ECO:0000256" key="1">
    <source>
        <dbReference type="SAM" id="Phobius"/>
    </source>
</evidence>
<name>A0ABT7XPT8_9NEIS</name>
<sequence>MTSRLIGLALLVVGLAAFGYLWRLGSRGAASASWPTTAGTVLDSRIDTYFRTGGGDSANRELYLGLVRYRYSVNGHDYESANRRFPNPGYGMSQSEASAVVSRYPVDSVVRVYYNPDNPAEACLETGEHWTAWAGKAIALVIAAVGAMMLLQS</sequence>
<feature type="domain" description="DUF3592" evidence="2">
    <location>
        <begin position="37"/>
        <end position="128"/>
    </location>
</feature>
<dbReference type="InterPro" id="IPR021994">
    <property type="entry name" value="DUF3592"/>
</dbReference>
<keyword evidence="1" id="KW-0812">Transmembrane</keyword>